<dbReference type="STRING" id="48467.SAMN02745166_01510"/>
<dbReference type="RefSeq" id="WP_078812713.1">
    <property type="nucleotide sequence ID" value="NZ_FUYE01000004.1"/>
</dbReference>
<reference evidence="3" key="1">
    <citation type="submission" date="2017-02" db="EMBL/GenBank/DDBJ databases">
        <authorList>
            <person name="Varghese N."/>
            <person name="Submissions S."/>
        </authorList>
    </citation>
    <scope>NUCLEOTIDE SEQUENCE [LARGE SCALE GENOMIC DNA]</scope>
    <source>
        <strain evidence="3">ATCC 700200</strain>
    </source>
</reference>
<name>A0A1T4XHE5_9BACT</name>
<accession>A0A1T4XHE5</accession>
<sequence>MKTSTINKTVKAWMQAGEPHSYAKERNMTQLSECMDSTNAELCQILYEFAQAWAKENPGGPGDTAPLVVHMDEGTVALFVRWGRRKGQPLFSPKRALRQKQDAPMQIKPKSGTPVTANHRQAFECWWRSEGRGLLYQDSAGRYTTDAARAARAAWQAAIPEVTRAPRLEDSDILAIHRQAYDLSRLLGHSLPQAELLAVSAVRRAIAHDLSFRCNTVSRCNLAEYFARCLTRKTVSDLDESQQRLIHKLTDGVLDHLGLSDFDEPKEPKDRDAVAFITPSVKPQEKMAA</sequence>
<protein>
    <submittedName>
        <fullName evidence="2">Uncharacterized protein</fullName>
    </submittedName>
</protein>
<dbReference type="Proteomes" id="UP000190774">
    <property type="component" value="Unassembled WGS sequence"/>
</dbReference>
<evidence type="ECO:0000313" key="2">
    <source>
        <dbReference type="EMBL" id="SKA88936.1"/>
    </source>
</evidence>
<dbReference type="AlphaFoldDB" id="A0A1T4XHE5"/>
<feature type="compositionally biased region" description="Basic and acidic residues" evidence="1">
    <location>
        <begin position="263"/>
        <end position="273"/>
    </location>
</feature>
<evidence type="ECO:0000313" key="3">
    <source>
        <dbReference type="Proteomes" id="UP000190774"/>
    </source>
</evidence>
<keyword evidence="3" id="KW-1185">Reference proteome</keyword>
<feature type="region of interest" description="Disordered" evidence="1">
    <location>
        <begin position="262"/>
        <end position="289"/>
    </location>
</feature>
<evidence type="ECO:0000256" key="1">
    <source>
        <dbReference type="SAM" id="MobiDB-lite"/>
    </source>
</evidence>
<proteinExistence type="predicted"/>
<organism evidence="2 3">
    <name type="scientific">Prosthecobacter debontii</name>
    <dbReference type="NCBI Taxonomy" id="48467"/>
    <lineage>
        <taxon>Bacteria</taxon>
        <taxon>Pseudomonadati</taxon>
        <taxon>Verrucomicrobiota</taxon>
        <taxon>Verrucomicrobiia</taxon>
        <taxon>Verrucomicrobiales</taxon>
        <taxon>Verrucomicrobiaceae</taxon>
        <taxon>Prosthecobacter</taxon>
    </lineage>
</organism>
<dbReference type="EMBL" id="FUYE01000004">
    <property type="protein sequence ID" value="SKA88936.1"/>
    <property type="molecule type" value="Genomic_DNA"/>
</dbReference>
<gene>
    <name evidence="2" type="ORF">SAMN02745166_01510</name>
</gene>